<reference evidence="2" key="1">
    <citation type="submission" date="2017-01" db="EMBL/GenBank/DDBJ databases">
        <authorList>
            <person name="Varghese N."/>
            <person name="Submissions S."/>
        </authorList>
    </citation>
    <scope>NUCLEOTIDE SEQUENCE [LARGE SCALE GENOMIC DNA]</scope>
    <source>
        <strain evidence="2">DSM 16176</strain>
    </source>
</reference>
<dbReference type="Pfam" id="PF14518">
    <property type="entry name" value="Haem_oxygenas_2"/>
    <property type="match status" value="1"/>
</dbReference>
<dbReference type="OrthoDB" id="277294at2"/>
<dbReference type="Gene3D" id="1.20.910.10">
    <property type="entry name" value="Heme oxygenase-like"/>
    <property type="match status" value="1"/>
</dbReference>
<dbReference type="EMBL" id="FTOO01000016">
    <property type="protein sequence ID" value="SIT13310.1"/>
    <property type="molecule type" value="Genomic_DNA"/>
</dbReference>
<dbReference type="AlphaFoldDB" id="A0A1N7PRX7"/>
<dbReference type="SUPFAM" id="SSF48613">
    <property type="entry name" value="Heme oxygenase-like"/>
    <property type="match status" value="1"/>
</dbReference>
<evidence type="ECO:0000313" key="1">
    <source>
        <dbReference type="EMBL" id="SIT13310.1"/>
    </source>
</evidence>
<name>A0A1N7PRX7_9BACL</name>
<evidence type="ECO:0000313" key="2">
    <source>
        <dbReference type="Proteomes" id="UP000186156"/>
    </source>
</evidence>
<gene>
    <name evidence="1" type="ORF">SAMN05421799_11648</name>
</gene>
<accession>A0A1N7PRX7</accession>
<keyword evidence="2" id="KW-1185">Reference proteome</keyword>
<dbReference type="STRING" id="252246.SAMN05421799_11648"/>
<dbReference type="Proteomes" id="UP000186156">
    <property type="component" value="Unassembled WGS sequence"/>
</dbReference>
<proteinExistence type="predicted"/>
<dbReference type="SMART" id="SM01236">
    <property type="entry name" value="Haem_oxygenase_2"/>
    <property type="match status" value="1"/>
</dbReference>
<organism evidence="1 2">
    <name type="scientific">Alicyclobacillus vulcanalis</name>
    <dbReference type="NCBI Taxonomy" id="252246"/>
    <lineage>
        <taxon>Bacteria</taxon>
        <taxon>Bacillati</taxon>
        <taxon>Bacillota</taxon>
        <taxon>Bacilli</taxon>
        <taxon>Bacillales</taxon>
        <taxon>Alicyclobacillaceae</taxon>
        <taxon>Alicyclobacillus</taxon>
    </lineage>
</organism>
<sequence>MDKNRMLHTEFSIEIPARSEEAGTLDERVAYLLGHYYRDPVGCSRILQEIDATINSILRKALDEEKSDALLEIHKTLYTIYEVSFAHPMSAVTDHEYSTWLLGIRNRLEDTWLTHELSTITELLDISSIATPEGICEYLTELSKEKSTVDKSVEDFLANSATIDQFKLFVLSDGYLNYRFFDALSLTQKHFCESVKFEISHHLWDECGNGVMENAHTWKFSKALDAMGLYLPAEPIWEDWRPYAGYNLYFLLGFRRRHFFKALGSLAMPELFDPDRDRAVVKGLERLFPDARSKFEYFYDHIEVDEGHGSSWLANVIAPIVSAQPESAIEFAIGGILRMRAMRRYNEYLAERFGLSTLVGECG</sequence>
<protein>
    <submittedName>
        <fullName evidence="1">Iron-containing redox enzyme</fullName>
    </submittedName>
</protein>
<dbReference type="InterPro" id="IPR016084">
    <property type="entry name" value="Haem_Oase-like_multi-hlx"/>
</dbReference>
<dbReference type="RefSeq" id="WP_076349200.1">
    <property type="nucleotide sequence ID" value="NZ_FTOO01000016.1"/>
</dbReference>